<dbReference type="SUPFAM" id="SSF88723">
    <property type="entry name" value="PIN domain-like"/>
    <property type="match status" value="1"/>
</dbReference>
<gene>
    <name evidence="2" type="ORF">A2627_05640</name>
</gene>
<dbReference type="Pfam" id="PF01850">
    <property type="entry name" value="PIN"/>
    <property type="match status" value="1"/>
</dbReference>
<dbReference type="InterPro" id="IPR041705">
    <property type="entry name" value="PIN_Sll0205"/>
</dbReference>
<comment type="caution">
    <text evidence="2">The sequence shown here is derived from an EMBL/GenBank/DDBJ whole genome shotgun (WGS) entry which is preliminary data.</text>
</comment>
<protein>
    <submittedName>
        <fullName evidence="2">Twitching motility protein PilT</fullName>
    </submittedName>
</protein>
<name>A0A1F7YHR7_9BACT</name>
<feature type="domain" description="PIN" evidence="1">
    <location>
        <begin position="2"/>
        <end position="125"/>
    </location>
</feature>
<organism evidence="2 3">
    <name type="scientific">Candidatus Woesebacteria bacterium RIFCSPHIGHO2_01_FULL_39_28</name>
    <dbReference type="NCBI Taxonomy" id="1802496"/>
    <lineage>
        <taxon>Bacteria</taxon>
        <taxon>Candidatus Woeseibacteriota</taxon>
    </lineage>
</organism>
<sequence>MILLDTHTFVWWIGNPEFLSIKAKQEIDKAKNKREILVSSISVWEICLLVTKKRLKLTMDVETWIEKVEELSVVKFVPIDNKIAIKSTQLLDPFHKDPADRIIVASALENGATLITSDKKILEYPFVKTLW</sequence>
<dbReference type="InterPro" id="IPR002716">
    <property type="entry name" value="PIN_dom"/>
</dbReference>
<dbReference type="PANTHER" id="PTHR36173">
    <property type="entry name" value="RIBONUCLEASE VAPC16-RELATED"/>
    <property type="match status" value="1"/>
</dbReference>
<dbReference type="CDD" id="cd09872">
    <property type="entry name" value="PIN_Sll0205-like"/>
    <property type="match status" value="1"/>
</dbReference>
<dbReference type="InterPro" id="IPR052919">
    <property type="entry name" value="TA_system_RNase"/>
</dbReference>
<evidence type="ECO:0000313" key="3">
    <source>
        <dbReference type="Proteomes" id="UP000178851"/>
    </source>
</evidence>
<proteinExistence type="predicted"/>
<accession>A0A1F7YHR7</accession>
<dbReference type="InterPro" id="IPR029060">
    <property type="entry name" value="PIN-like_dom_sf"/>
</dbReference>
<dbReference type="PANTHER" id="PTHR36173:SF1">
    <property type="entry name" value="RIBONUCLEASE VAPC22"/>
    <property type="match status" value="1"/>
</dbReference>
<dbReference type="AlphaFoldDB" id="A0A1F7YHR7"/>
<dbReference type="EMBL" id="MGGI01000010">
    <property type="protein sequence ID" value="OGM26867.1"/>
    <property type="molecule type" value="Genomic_DNA"/>
</dbReference>
<reference evidence="2 3" key="1">
    <citation type="journal article" date="2016" name="Nat. Commun.">
        <title>Thousands of microbial genomes shed light on interconnected biogeochemical processes in an aquifer system.</title>
        <authorList>
            <person name="Anantharaman K."/>
            <person name="Brown C.T."/>
            <person name="Hug L.A."/>
            <person name="Sharon I."/>
            <person name="Castelle C.J."/>
            <person name="Probst A.J."/>
            <person name="Thomas B.C."/>
            <person name="Singh A."/>
            <person name="Wilkins M.J."/>
            <person name="Karaoz U."/>
            <person name="Brodie E.L."/>
            <person name="Williams K.H."/>
            <person name="Hubbard S.S."/>
            <person name="Banfield J.F."/>
        </authorList>
    </citation>
    <scope>NUCLEOTIDE SEQUENCE [LARGE SCALE GENOMIC DNA]</scope>
</reference>
<dbReference type="Gene3D" id="3.40.50.1010">
    <property type="entry name" value="5'-nuclease"/>
    <property type="match status" value="1"/>
</dbReference>
<evidence type="ECO:0000313" key="2">
    <source>
        <dbReference type="EMBL" id="OGM26867.1"/>
    </source>
</evidence>
<dbReference type="Proteomes" id="UP000178851">
    <property type="component" value="Unassembled WGS sequence"/>
</dbReference>
<evidence type="ECO:0000259" key="1">
    <source>
        <dbReference type="Pfam" id="PF01850"/>
    </source>
</evidence>